<dbReference type="NCBIfam" id="NF004363">
    <property type="entry name" value="PRK05738.2-4"/>
    <property type="match status" value="1"/>
</dbReference>
<dbReference type="FunFam" id="3.30.70.330:FF:000001">
    <property type="entry name" value="50S ribosomal protein L23"/>
    <property type="match status" value="1"/>
</dbReference>
<evidence type="ECO:0000256" key="4">
    <source>
        <dbReference type="ARBA" id="ARBA00022980"/>
    </source>
</evidence>
<dbReference type="PANTHER" id="PTHR11620">
    <property type="entry name" value="60S RIBOSOMAL PROTEIN L23A"/>
    <property type="match status" value="1"/>
</dbReference>
<dbReference type="GO" id="GO:0019843">
    <property type="term" value="F:rRNA binding"/>
    <property type="evidence" value="ECO:0007669"/>
    <property type="project" value="UniProtKB-KW"/>
</dbReference>
<organism evidence="6">
    <name type="scientific">bioreactor metagenome</name>
    <dbReference type="NCBI Taxonomy" id="1076179"/>
    <lineage>
        <taxon>unclassified sequences</taxon>
        <taxon>metagenomes</taxon>
        <taxon>ecological metagenomes</taxon>
    </lineage>
</organism>
<dbReference type="Pfam" id="PF00276">
    <property type="entry name" value="Ribosomal_L23"/>
    <property type="match status" value="1"/>
</dbReference>
<dbReference type="GO" id="GO:1990904">
    <property type="term" value="C:ribonucleoprotein complex"/>
    <property type="evidence" value="ECO:0007669"/>
    <property type="project" value="UniProtKB-KW"/>
</dbReference>
<evidence type="ECO:0000256" key="5">
    <source>
        <dbReference type="ARBA" id="ARBA00023274"/>
    </source>
</evidence>
<keyword evidence="4 6" id="KW-0689">Ribosomal protein</keyword>
<dbReference type="InterPro" id="IPR013025">
    <property type="entry name" value="Ribosomal_uL23-like"/>
</dbReference>
<dbReference type="GO" id="GO:0005840">
    <property type="term" value="C:ribosome"/>
    <property type="evidence" value="ECO:0007669"/>
    <property type="project" value="UniProtKB-KW"/>
</dbReference>
<protein>
    <submittedName>
        <fullName evidence="6">50S ribosomal protein L23</fullName>
    </submittedName>
</protein>
<keyword evidence="2" id="KW-0699">rRNA-binding</keyword>
<keyword evidence="3" id="KW-0694">RNA-binding</keyword>
<dbReference type="InterPro" id="IPR012677">
    <property type="entry name" value="Nucleotide-bd_a/b_plait_sf"/>
</dbReference>
<dbReference type="AlphaFoldDB" id="A0A645GBW3"/>
<name>A0A645GBW3_9ZZZZ</name>
<comment type="caution">
    <text evidence="6">The sequence shown here is derived from an EMBL/GenBank/DDBJ whole genome shotgun (WGS) entry which is preliminary data.</text>
</comment>
<reference evidence="6" key="1">
    <citation type="submission" date="2019-08" db="EMBL/GenBank/DDBJ databases">
        <authorList>
            <person name="Kucharzyk K."/>
            <person name="Murdoch R.W."/>
            <person name="Higgins S."/>
            <person name="Loffler F."/>
        </authorList>
    </citation>
    <scope>NUCLEOTIDE SEQUENCE</scope>
</reference>
<keyword evidence="5" id="KW-0687">Ribonucleoprotein</keyword>
<dbReference type="GO" id="GO:0006412">
    <property type="term" value="P:translation"/>
    <property type="evidence" value="ECO:0007669"/>
    <property type="project" value="InterPro"/>
</dbReference>
<dbReference type="Gene3D" id="3.30.70.330">
    <property type="match status" value="1"/>
</dbReference>
<dbReference type="EMBL" id="VSSQ01069332">
    <property type="protein sequence ID" value="MPN21363.1"/>
    <property type="molecule type" value="Genomic_DNA"/>
</dbReference>
<evidence type="ECO:0000256" key="2">
    <source>
        <dbReference type="ARBA" id="ARBA00022730"/>
    </source>
</evidence>
<gene>
    <name evidence="6" type="primary">rplW_48</name>
    <name evidence="6" type="ORF">SDC9_168742</name>
</gene>
<evidence type="ECO:0000256" key="1">
    <source>
        <dbReference type="ARBA" id="ARBA00006700"/>
    </source>
</evidence>
<proteinExistence type="inferred from homology"/>
<evidence type="ECO:0000313" key="6">
    <source>
        <dbReference type="EMBL" id="MPN21363.1"/>
    </source>
</evidence>
<dbReference type="HAMAP" id="MF_01369_B">
    <property type="entry name" value="Ribosomal_uL23_B"/>
    <property type="match status" value="1"/>
</dbReference>
<comment type="similarity">
    <text evidence="1">Belongs to the universal ribosomal protein uL23 family.</text>
</comment>
<evidence type="ECO:0000256" key="3">
    <source>
        <dbReference type="ARBA" id="ARBA00022884"/>
    </source>
</evidence>
<sequence>MKNSYDVIIAPVITEKNSAMAADKKYVFKVHPDAEKIEIGRAVEALFPGVKVAAVNVMNYMGKPKRMGRSPKVGRRADWKKAIVTLAEGAIEIV</sequence>
<accession>A0A645GBW3</accession>
<dbReference type="SUPFAM" id="SSF54189">
    <property type="entry name" value="Ribosomal proteins S24e, L23 and L15e"/>
    <property type="match status" value="1"/>
</dbReference>
<dbReference type="InterPro" id="IPR012678">
    <property type="entry name" value="Ribosomal_uL23/eL15/eS24_sf"/>
</dbReference>
<dbReference type="GO" id="GO:0003735">
    <property type="term" value="F:structural constituent of ribosome"/>
    <property type="evidence" value="ECO:0007669"/>
    <property type="project" value="InterPro"/>
</dbReference>